<dbReference type="Gene3D" id="3.90.550.10">
    <property type="entry name" value="Spore Coat Polysaccharide Biosynthesis Protein SpsA, Chain A"/>
    <property type="match status" value="1"/>
</dbReference>
<dbReference type="Proteomes" id="UP000198409">
    <property type="component" value="Unassembled WGS sequence"/>
</dbReference>
<reference evidence="3" key="1">
    <citation type="submission" date="2017-06" db="EMBL/GenBank/DDBJ databases">
        <authorList>
            <person name="Varghese N."/>
            <person name="Submissions S."/>
        </authorList>
    </citation>
    <scope>NUCLEOTIDE SEQUENCE [LARGE SCALE GENOMIC DNA]</scope>
    <source>
        <strain evidence="3">DSM 26170</strain>
    </source>
</reference>
<organism evidence="2 3">
    <name type="scientific">Paracoccus sediminis</name>
    <dbReference type="NCBI Taxonomy" id="1214787"/>
    <lineage>
        <taxon>Bacteria</taxon>
        <taxon>Pseudomonadati</taxon>
        <taxon>Pseudomonadota</taxon>
        <taxon>Alphaproteobacteria</taxon>
        <taxon>Rhodobacterales</taxon>
        <taxon>Paracoccaceae</taxon>
        <taxon>Paracoccus</taxon>
    </lineage>
</organism>
<gene>
    <name evidence="2" type="ORF">SAMN06265378_11533</name>
</gene>
<accession>A0A238Y6S9</accession>
<dbReference type="EMBL" id="FZNM01000015">
    <property type="protein sequence ID" value="SNR66720.1"/>
    <property type="molecule type" value="Genomic_DNA"/>
</dbReference>
<dbReference type="AlphaFoldDB" id="A0A238Y6S9"/>
<feature type="domain" description="Glycosyltransferase 2-like" evidence="1">
    <location>
        <begin position="6"/>
        <end position="145"/>
    </location>
</feature>
<dbReference type="GO" id="GO:0016740">
    <property type="term" value="F:transferase activity"/>
    <property type="evidence" value="ECO:0007669"/>
    <property type="project" value="UniProtKB-KW"/>
</dbReference>
<sequence>MTALDIGIFAHDEAALIGALIGDLARQDLIRDPAADLRILVLANGCTDDTVARARAAVDALSDPAVRSRFQVLDLPQPGKSRTAHRFIHDLSRPEAEVLGFLDGDVHLPQPDTLARMLAMLDERPGLRVVTSRPVKDVIHFDRPAGAMARLIAAGGDGLSDWRKSICGQLFMMRAAPARRIALPAGLPVEDGFIRAMALTDLLSGPQDLDRIDGDPAVFHVYESIRGLGPLIRHQTRIVIGSAVNAALFAHIRRNAPTEERAHALLMRAADDPQWLGRVLKTELPRAPHGYVPFDFLVKRLRRGGRPGVKGKAMLAAGFGLDLLVWLRASLRMAFRPSAGFW</sequence>
<proteinExistence type="predicted"/>
<name>A0A238Y6S9_9RHOB</name>
<dbReference type="RefSeq" id="WP_089389122.1">
    <property type="nucleotide sequence ID" value="NZ_FZNM01000015.1"/>
</dbReference>
<evidence type="ECO:0000313" key="3">
    <source>
        <dbReference type="Proteomes" id="UP000198409"/>
    </source>
</evidence>
<protein>
    <submittedName>
        <fullName evidence="2">Glycosyltransferase like family 2</fullName>
    </submittedName>
</protein>
<dbReference type="SUPFAM" id="SSF53448">
    <property type="entry name" value="Nucleotide-diphospho-sugar transferases"/>
    <property type="match status" value="1"/>
</dbReference>
<keyword evidence="2" id="KW-0808">Transferase</keyword>
<evidence type="ECO:0000313" key="2">
    <source>
        <dbReference type="EMBL" id="SNR66720.1"/>
    </source>
</evidence>
<dbReference type="Pfam" id="PF00535">
    <property type="entry name" value="Glycos_transf_2"/>
    <property type="match status" value="1"/>
</dbReference>
<dbReference type="InterPro" id="IPR001173">
    <property type="entry name" value="Glyco_trans_2-like"/>
</dbReference>
<dbReference type="InterPro" id="IPR029044">
    <property type="entry name" value="Nucleotide-diphossugar_trans"/>
</dbReference>
<evidence type="ECO:0000259" key="1">
    <source>
        <dbReference type="Pfam" id="PF00535"/>
    </source>
</evidence>